<dbReference type="Proteomes" id="UP000281572">
    <property type="component" value="Segment"/>
</dbReference>
<organism evidence="2 3">
    <name type="scientific">Corynebacterium phage Juicebox</name>
    <dbReference type="NCBI Taxonomy" id="2301600"/>
    <lineage>
        <taxon>Viruses</taxon>
        <taxon>Duplodnaviria</taxon>
        <taxon>Heunggongvirae</taxon>
        <taxon>Uroviricota</taxon>
        <taxon>Caudoviricetes</taxon>
        <taxon>Juiceboxvirus</taxon>
        <taxon>Juiceboxvirus juicebox</taxon>
    </lineage>
</organism>
<accession>A0A385UEK1</accession>
<dbReference type="RefSeq" id="YP_009812776.1">
    <property type="nucleotide sequence ID" value="NC_048070.1"/>
</dbReference>
<protein>
    <submittedName>
        <fullName evidence="2">Scaffolding protein</fullName>
    </submittedName>
</protein>
<feature type="compositionally biased region" description="Basic and acidic residues" evidence="1">
    <location>
        <begin position="21"/>
        <end position="81"/>
    </location>
</feature>
<proteinExistence type="predicted"/>
<gene>
    <name evidence="2" type="primary">7</name>
    <name evidence="2" type="ORF">JUICEBOX_7</name>
</gene>
<evidence type="ECO:0000313" key="2">
    <source>
        <dbReference type="EMBL" id="AYB69436.1"/>
    </source>
</evidence>
<dbReference type="GeneID" id="55003848"/>
<keyword evidence="3" id="KW-1185">Reference proteome</keyword>
<evidence type="ECO:0000256" key="1">
    <source>
        <dbReference type="SAM" id="MobiDB-lite"/>
    </source>
</evidence>
<feature type="region of interest" description="Disordered" evidence="1">
    <location>
        <begin position="129"/>
        <end position="169"/>
    </location>
</feature>
<dbReference type="EMBL" id="MH727550">
    <property type="protein sequence ID" value="AYB69436.1"/>
    <property type="molecule type" value="Genomic_DNA"/>
</dbReference>
<evidence type="ECO:0000313" key="3">
    <source>
        <dbReference type="Proteomes" id="UP000281572"/>
    </source>
</evidence>
<dbReference type="KEGG" id="vg:55003848"/>
<reference evidence="3" key="1">
    <citation type="submission" date="2018-08" db="EMBL/GenBank/DDBJ databases">
        <authorList>
            <person name="Pathak A."/>
            <person name="Staton O.A."/>
            <person name="Aldaher A.R."/>
            <person name="Baird K.M."/>
            <person name="Borah A."/>
            <person name="Haggard G.E."/>
            <person name="Meesala S."/>
            <person name="Nealy S.L."/>
            <person name="Ramdas R."/>
            <person name="Rocha M."/>
            <person name="Sristi D."/>
            <person name="Thukral S."/>
            <person name="Walls C.E."/>
            <person name="Waqas M."/>
            <person name="Williams M.R."/>
            <person name="Winters A.K."/>
            <person name="Sahawneh K.J."/>
            <person name="Monti D.L."/>
            <person name="Garlena R.A."/>
            <person name="Russell D.A."/>
            <person name="Pope W.H."/>
            <person name="Jacobs-Sera D."/>
            <person name="Hatfull G.F."/>
        </authorList>
    </citation>
    <scope>NUCLEOTIDE SEQUENCE [LARGE SCALE GENOMIC DNA]</scope>
</reference>
<sequence>MSEENTATESTNEVAANEAQEAEKASEERTPESYMDEIRKLREESASMRRQRNELRADAEAWREKQDAEKSELQRQQEQRAELEAKLADTAAENTRLRLAAKYGIAEENLDFLGSGSPEEIEARAKRLSELQQSQIEKPPSNVPVEQLGGPRPKQDETPDNAFPPSWPV</sequence>
<name>A0A385UEK1_9CAUD</name>
<feature type="region of interest" description="Disordered" evidence="1">
    <location>
        <begin position="1"/>
        <end position="81"/>
    </location>
</feature>
<feature type="compositionally biased region" description="Low complexity" evidence="1">
    <location>
        <begin position="1"/>
        <end position="19"/>
    </location>
</feature>